<feature type="compositionally biased region" description="Low complexity" evidence="1">
    <location>
        <begin position="43"/>
        <end position="55"/>
    </location>
</feature>
<comment type="caution">
    <text evidence="2">The sequence shown here is derived from an EMBL/GenBank/DDBJ whole genome shotgun (WGS) entry which is preliminary data.</text>
</comment>
<evidence type="ECO:0000256" key="1">
    <source>
        <dbReference type="SAM" id="MobiDB-lite"/>
    </source>
</evidence>
<dbReference type="AlphaFoldDB" id="A0AAW1WJW1"/>
<protein>
    <submittedName>
        <fullName evidence="2">Uncharacterized protein</fullName>
    </submittedName>
</protein>
<gene>
    <name evidence="2" type="ORF">M0R45_032645</name>
</gene>
<evidence type="ECO:0000313" key="2">
    <source>
        <dbReference type="EMBL" id="KAK9924265.1"/>
    </source>
</evidence>
<dbReference type="EMBL" id="JBEDUW010000006">
    <property type="protein sequence ID" value="KAK9924265.1"/>
    <property type="molecule type" value="Genomic_DNA"/>
</dbReference>
<sequence>MRRRRARAEGGTPRVGGVGLSAGVDGGEDEARESVGGLGDAGGAAARSAGPAGFGEKSSNRGGLMEVQGWAWRVPR</sequence>
<keyword evidence="3" id="KW-1185">Reference proteome</keyword>
<feature type="region of interest" description="Disordered" evidence="1">
    <location>
        <begin position="1"/>
        <end position="62"/>
    </location>
</feature>
<dbReference type="Proteomes" id="UP001457282">
    <property type="component" value="Unassembled WGS sequence"/>
</dbReference>
<organism evidence="2 3">
    <name type="scientific">Rubus argutus</name>
    <name type="common">Southern blackberry</name>
    <dbReference type="NCBI Taxonomy" id="59490"/>
    <lineage>
        <taxon>Eukaryota</taxon>
        <taxon>Viridiplantae</taxon>
        <taxon>Streptophyta</taxon>
        <taxon>Embryophyta</taxon>
        <taxon>Tracheophyta</taxon>
        <taxon>Spermatophyta</taxon>
        <taxon>Magnoliopsida</taxon>
        <taxon>eudicotyledons</taxon>
        <taxon>Gunneridae</taxon>
        <taxon>Pentapetalae</taxon>
        <taxon>rosids</taxon>
        <taxon>fabids</taxon>
        <taxon>Rosales</taxon>
        <taxon>Rosaceae</taxon>
        <taxon>Rosoideae</taxon>
        <taxon>Rosoideae incertae sedis</taxon>
        <taxon>Rubus</taxon>
    </lineage>
</organism>
<accession>A0AAW1WJW1</accession>
<proteinExistence type="predicted"/>
<reference evidence="2 3" key="1">
    <citation type="journal article" date="2023" name="G3 (Bethesda)">
        <title>A chromosome-length genome assembly and annotation of blackberry (Rubus argutus, cv. 'Hillquist').</title>
        <authorList>
            <person name="Bruna T."/>
            <person name="Aryal R."/>
            <person name="Dudchenko O."/>
            <person name="Sargent D.J."/>
            <person name="Mead D."/>
            <person name="Buti M."/>
            <person name="Cavallini A."/>
            <person name="Hytonen T."/>
            <person name="Andres J."/>
            <person name="Pham M."/>
            <person name="Weisz D."/>
            <person name="Mascagni F."/>
            <person name="Usai G."/>
            <person name="Natali L."/>
            <person name="Bassil N."/>
            <person name="Fernandez G.E."/>
            <person name="Lomsadze A."/>
            <person name="Armour M."/>
            <person name="Olukolu B."/>
            <person name="Poorten T."/>
            <person name="Britton C."/>
            <person name="Davik J."/>
            <person name="Ashrafi H."/>
            <person name="Aiden E.L."/>
            <person name="Borodovsky M."/>
            <person name="Worthington M."/>
        </authorList>
    </citation>
    <scope>NUCLEOTIDE SEQUENCE [LARGE SCALE GENOMIC DNA]</scope>
    <source>
        <strain evidence="2">PI 553951</strain>
    </source>
</reference>
<name>A0AAW1WJW1_RUBAR</name>
<evidence type="ECO:0000313" key="3">
    <source>
        <dbReference type="Proteomes" id="UP001457282"/>
    </source>
</evidence>